<dbReference type="EMBL" id="JADGMS010000010">
    <property type="protein sequence ID" value="KAF9674239.1"/>
    <property type="molecule type" value="Genomic_DNA"/>
</dbReference>
<name>A0A835MRV2_9ROSI</name>
<comment type="caution">
    <text evidence="1">The sequence shown here is derived from an EMBL/GenBank/DDBJ whole genome shotgun (WGS) entry which is preliminary data.</text>
</comment>
<keyword evidence="2" id="KW-1185">Reference proteome</keyword>
<evidence type="ECO:0000313" key="2">
    <source>
        <dbReference type="Proteomes" id="UP000657918"/>
    </source>
</evidence>
<sequence length="119" mass="12894">MVLWLAIHLDSPSLKNQAALNLKTVVSLGGHQGAGVLPATVIDSLSSYLPLMSSHVFVPNLDITFSEGAMIINDSKRVSATKTHRGMVLHVFYTYGDDDCAPHNFDLARAHMRTVASMS</sequence>
<dbReference type="Proteomes" id="UP000657918">
    <property type="component" value="Unassembled WGS sequence"/>
</dbReference>
<proteinExistence type="predicted"/>
<dbReference type="AlphaFoldDB" id="A0A835MRV2"/>
<accession>A0A835MRV2</accession>
<reference evidence="1 2" key="1">
    <citation type="submission" date="2020-10" db="EMBL/GenBank/DDBJ databases">
        <title>Plant Genome Project.</title>
        <authorList>
            <person name="Zhang R.-G."/>
        </authorList>
    </citation>
    <scope>NUCLEOTIDE SEQUENCE [LARGE SCALE GENOMIC DNA]</scope>
    <source>
        <strain evidence="1">FAFU-HL-1</strain>
        <tissue evidence="1">Leaf</tissue>
    </source>
</reference>
<evidence type="ECO:0000313" key="1">
    <source>
        <dbReference type="EMBL" id="KAF9674239.1"/>
    </source>
</evidence>
<gene>
    <name evidence="1" type="ORF">SADUNF_Sadunf10G0106800</name>
</gene>
<organism evidence="1 2">
    <name type="scientific">Salix dunnii</name>
    <dbReference type="NCBI Taxonomy" id="1413687"/>
    <lineage>
        <taxon>Eukaryota</taxon>
        <taxon>Viridiplantae</taxon>
        <taxon>Streptophyta</taxon>
        <taxon>Embryophyta</taxon>
        <taxon>Tracheophyta</taxon>
        <taxon>Spermatophyta</taxon>
        <taxon>Magnoliopsida</taxon>
        <taxon>eudicotyledons</taxon>
        <taxon>Gunneridae</taxon>
        <taxon>Pentapetalae</taxon>
        <taxon>rosids</taxon>
        <taxon>fabids</taxon>
        <taxon>Malpighiales</taxon>
        <taxon>Salicaceae</taxon>
        <taxon>Saliceae</taxon>
        <taxon>Salix</taxon>
    </lineage>
</organism>
<protein>
    <submittedName>
        <fullName evidence="1">Uncharacterized protein</fullName>
    </submittedName>
</protein>